<protein>
    <recommendedName>
        <fullName evidence="2">Curli production assembly/transport component CsgF</fullName>
    </recommendedName>
</protein>
<comment type="function">
    <text evidence="1">May be involved in the biogenesis of curli organelles.</text>
</comment>
<dbReference type="OrthoDB" id="1443407at2"/>
<dbReference type="InterPro" id="IPR018893">
    <property type="entry name" value="T8SS_CsgF"/>
</dbReference>
<evidence type="ECO:0000256" key="1">
    <source>
        <dbReference type="ARBA" id="ARBA00003989"/>
    </source>
</evidence>
<keyword evidence="3 4" id="KW-0732">Signal</keyword>
<feature type="chain" id="PRO_5012647241" description="Curli production assembly/transport component CsgF" evidence="4">
    <location>
        <begin position="20"/>
        <end position="135"/>
    </location>
</feature>
<accession>A0A238YSR6</accession>
<feature type="signal peptide" evidence="4">
    <location>
        <begin position="1"/>
        <end position="19"/>
    </location>
</feature>
<dbReference type="AlphaFoldDB" id="A0A238YSR6"/>
<gene>
    <name evidence="5" type="ORF">SAMN06265376_102294</name>
</gene>
<organism evidence="5 6">
    <name type="scientific">Dokdonia pacifica</name>
    <dbReference type="NCBI Taxonomy" id="1627892"/>
    <lineage>
        <taxon>Bacteria</taxon>
        <taxon>Pseudomonadati</taxon>
        <taxon>Bacteroidota</taxon>
        <taxon>Flavobacteriia</taxon>
        <taxon>Flavobacteriales</taxon>
        <taxon>Flavobacteriaceae</taxon>
        <taxon>Dokdonia</taxon>
    </lineage>
</organism>
<dbReference type="Pfam" id="PF10614">
    <property type="entry name" value="CsgF"/>
    <property type="match status" value="1"/>
</dbReference>
<dbReference type="Proteomes" id="UP000198379">
    <property type="component" value="Unassembled WGS sequence"/>
</dbReference>
<evidence type="ECO:0000313" key="6">
    <source>
        <dbReference type="Proteomes" id="UP000198379"/>
    </source>
</evidence>
<sequence length="135" mass="14772">MKTTIITLFVAFVVTSMSAQQFVYRPINPFFGGDTFNYQQLLGSAQAQNGFTAPQNAADQQSDLERFGDNLNNQILSQISRTLTQQQLDSIGDLTEPGTFTFGTLAVEVFESGEGLIINILDTTNGEETQVIVPN</sequence>
<evidence type="ECO:0000256" key="3">
    <source>
        <dbReference type="ARBA" id="ARBA00022729"/>
    </source>
</evidence>
<keyword evidence="6" id="KW-1185">Reference proteome</keyword>
<evidence type="ECO:0000313" key="5">
    <source>
        <dbReference type="EMBL" id="SNR73633.1"/>
    </source>
</evidence>
<evidence type="ECO:0000256" key="2">
    <source>
        <dbReference type="ARBA" id="ARBA00014031"/>
    </source>
</evidence>
<proteinExistence type="predicted"/>
<name>A0A238YSR6_9FLAO</name>
<dbReference type="RefSeq" id="WP_089371055.1">
    <property type="nucleotide sequence ID" value="NZ_BMEP01000001.1"/>
</dbReference>
<dbReference type="EMBL" id="FZNY01000002">
    <property type="protein sequence ID" value="SNR73633.1"/>
    <property type="molecule type" value="Genomic_DNA"/>
</dbReference>
<evidence type="ECO:0000256" key="4">
    <source>
        <dbReference type="SAM" id="SignalP"/>
    </source>
</evidence>
<reference evidence="5 6" key="1">
    <citation type="submission" date="2017-06" db="EMBL/GenBank/DDBJ databases">
        <authorList>
            <person name="Kim H.J."/>
            <person name="Triplett B.A."/>
        </authorList>
    </citation>
    <scope>NUCLEOTIDE SEQUENCE [LARGE SCALE GENOMIC DNA]</scope>
    <source>
        <strain evidence="5 6">DSM 25597</strain>
    </source>
</reference>